<reference evidence="1 2" key="1">
    <citation type="submission" date="2019-04" db="EMBL/GenBank/DDBJ databases">
        <title>Friends and foes A comparative genomics study of 23 Aspergillus species from section Flavi.</title>
        <authorList>
            <consortium name="DOE Joint Genome Institute"/>
            <person name="Kjaerbolling I."/>
            <person name="Vesth T."/>
            <person name="Frisvad J.C."/>
            <person name="Nybo J.L."/>
            <person name="Theobald S."/>
            <person name="Kildgaard S."/>
            <person name="Isbrandt T."/>
            <person name="Kuo A."/>
            <person name="Sato A."/>
            <person name="Lyhne E.K."/>
            <person name="Kogle M.E."/>
            <person name="Wiebenga A."/>
            <person name="Kun R.S."/>
            <person name="Lubbers R.J."/>
            <person name="Makela M.R."/>
            <person name="Barry K."/>
            <person name="Chovatia M."/>
            <person name="Clum A."/>
            <person name="Daum C."/>
            <person name="Haridas S."/>
            <person name="He G."/>
            <person name="LaButti K."/>
            <person name="Lipzen A."/>
            <person name="Mondo S."/>
            <person name="Riley R."/>
            <person name="Salamov A."/>
            <person name="Simmons B.A."/>
            <person name="Magnuson J.K."/>
            <person name="Henrissat B."/>
            <person name="Mortensen U.H."/>
            <person name="Larsen T.O."/>
            <person name="Devries R.P."/>
            <person name="Grigoriev I.V."/>
            <person name="Machida M."/>
            <person name="Baker S.E."/>
            <person name="Andersen M.R."/>
        </authorList>
    </citation>
    <scope>NUCLEOTIDE SEQUENCE [LARGE SCALE GENOMIC DNA]</scope>
    <source>
        <strain evidence="1 2">CBS 117625</strain>
    </source>
</reference>
<gene>
    <name evidence="1" type="ORF">BDV38DRAFT_279793</name>
</gene>
<dbReference type="EMBL" id="ML743560">
    <property type="protein sequence ID" value="KAE8140820.1"/>
    <property type="molecule type" value="Genomic_DNA"/>
</dbReference>
<dbReference type="InterPro" id="IPR032675">
    <property type="entry name" value="LRR_dom_sf"/>
</dbReference>
<organism evidence="1 2">
    <name type="scientific">Aspergillus pseudotamarii</name>
    <dbReference type="NCBI Taxonomy" id="132259"/>
    <lineage>
        <taxon>Eukaryota</taxon>
        <taxon>Fungi</taxon>
        <taxon>Dikarya</taxon>
        <taxon>Ascomycota</taxon>
        <taxon>Pezizomycotina</taxon>
        <taxon>Eurotiomycetes</taxon>
        <taxon>Eurotiomycetidae</taxon>
        <taxon>Eurotiales</taxon>
        <taxon>Aspergillaceae</taxon>
        <taxon>Aspergillus</taxon>
        <taxon>Aspergillus subgen. Circumdati</taxon>
    </lineage>
</organism>
<name>A0A5N6T3D8_ASPPS</name>
<dbReference type="Gene3D" id="3.80.10.10">
    <property type="entry name" value="Ribonuclease Inhibitor"/>
    <property type="match status" value="1"/>
</dbReference>
<protein>
    <submittedName>
        <fullName evidence="1">Uncharacterized protein</fullName>
    </submittedName>
</protein>
<evidence type="ECO:0000313" key="2">
    <source>
        <dbReference type="Proteomes" id="UP000325672"/>
    </source>
</evidence>
<accession>A0A5N6T3D8</accession>
<dbReference type="RefSeq" id="XP_031916883.1">
    <property type="nucleotide sequence ID" value="XM_032059118.1"/>
</dbReference>
<evidence type="ECO:0000313" key="1">
    <source>
        <dbReference type="EMBL" id="KAE8140820.1"/>
    </source>
</evidence>
<keyword evidence="2" id="KW-1185">Reference proteome</keyword>
<dbReference type="OrthoDB" id="3886018at2759"/>
<dbReference type="SUPFAM" id="SSF52047">
    <property type="entry name" value="RNI-like"/>
    <property type="match status" value="1"/>
</dbReference>
<proteinExistence type="predicted"/>
<sequence>MSGEINNTFDLAEIDKDPLSKWEETSDSSEELNGLLLHDDPGAVLADGTQQIVSLLKSASALRELDLSARQTPVGGKLNSYDRIFESIAHEVHLPRLEKCALLGFMAKGESILLFLQKYPSLHSFTWQECRLTTGSWTPIVPHLDQSMPELENLNLSTLCGKHLQNFEYAPSVAPVGSNTTEQQQEEAKLEVDGLVNLQLVWETDHPPRWTSFSAHGGKYVHTRGFTREELKKGLVFEPLRRDRGRAEGSMELMLWRKTRNTFYKPP</sequence>
<dbReference type="AlphaFoldDB" id="A0A5N6T3D8"/>
<dbReference type="GeneID" id="43643328"/>
<dbReference type="Proteomes" id="UP000325672">
    <property type="component" value="Unassembled WGS sequence"/>
</dbReference>